<dbReference type="InterPro" id="IPR051276">
    <property type="entry name" value="Saccharopine_DH-like_oxidrdct"/>
</dbReference>
<dbReference type="GO" id="GO:0009247">
    <property type="term" value="P:glycolipid biosynthetic process"/>
    <property type="evidence" value="ECO:0007669"/>
    <property type="project" value="TreeGrafter"/>
</dbReference>
<dbReference type="EMBL" id="CAJVCH010537895">
    <property type="protein sequence ID" value="CAG7825921.1"/>
    <property type="molecule type" value="Genomic_DNA"/>
</dbReference>
<feature type="non-terminal residue" evidence="1">
    <location>
        <position position="1"/>
    </location>
</feature>
<dbReference type="GO" id="GO:0005886">
    <property type="term" value="C:plasma membrane"/>
    <property type="evidence" value="ECO:0007669"/>
    <property type="project" value="TreeGrafter"/>
</dbReference>
<evidence type="ECO:0000313" key="2">
    <source>
        <dbReference type="Proteomes" id="UP000708208"/>
    </source>
</evidence>
<organism evidence="1 2">
    <name type="scientific">Allacma fusca</name>
    <dbReference type="NCBI Taxonomy" id="39272"/>
    <lineage>
        <taxon>Eukaryota</taxon>
        <taxon>Metazoa</taxon>
        <taxon>Ecdysozoa</taxon>
        <taxon>Arthropoda</taxon>
        <taxon>Hexapoda</taxon>
        <taxon>Collembola</taxon>
        <taxon>Symphypleona</taxon>
        <taxon>Sminthuridae</taxon>
        <taxon>Allacma</taxon>
    </lineage>
</organism>
<dbReference type="AlphaFoldDB" id="A0A8J2L473"/>
<comment type="caution">
    <text evidence="1">The sequence shown here is derived from an EMBL/GenBank/DDBJ whole genome shotgun (WGS) entry which is preliminary data.</text>
</comment>
<keyword evidence="2" id="KW-1185">Reference proteome</keyword>
<evidence type="ECO:0000313" key="1">
    <source>
        <dbReference type="EMBL" id="CAG7825921.1"/>
    </source>
</evidence>
<reference evidence="1" key="1">
    <citation type="submission" date="2021-06" db="EMBL/GenBank/DDBJ databases">
        <authorList>
            <person name="Hodson N. C."/>
            <person name="Mongue J. A."/>
            <person name="Jaron S. K."/>
        </authorList>
    </citation>
    <scope>NUCLEOTIDE SEQUENCE</scope>
</reference>
<proteinExistence type="predicted"/>
<dbReference type="OrthoDB" id="10268090at2759"/>
<sequence>EPSYKLHSRGILHYNQEQLSWCVPFPQCDASVVRRSQHYFFKNENRRPVQIQTYMKAPLFTCGKAGIIGAIILGLSRFPLGIQLLEKHPKICSLGTCSHSGPSRESAEALEFKFVLVGSGWDSGSNESNNIPPNRTASVT</sequence>
<dbReference type="GO" id="GO:0005811">
    <property type="term" value="C:lipid droplet"/>
    <property type="evidence" value="ECO:0007669"/>
    <property type="project" value="TreeGrafter"/>
</dbReference>
<dbReference type="PANTHER" id="PTHR12286:SF5">
    <property type="entry name" value="SACCHAROPINE DEHYDROGENASE-LIKE OXIDOREDUCTASE"/>
    <property type="match status" value="1"/>
</dbReference>
<accession>A0A8J2L473</accession>
<dbReference type="Proteomes" id="UP000708208">
    <property type="component" value="Unassembled WGS sequence"/>
</dbReference>
<name>A0A8J2L473_9HEXA</name>
<feature type="non-terminal residue" evidence="1">
    <location>
        <position position="140"/>
    </location>
</feature>
<gene>
    <name evidence="1" type="ORF">AFUS01_LOCUS36001</name>
</gene>
<protein>
    <submittedName>
        <fullName evidence="1">Uncharacterized protein</fullName>
    </submittedName>
</protein>
<dbReference type="PANTHER" id="PTHR12286">
    <property type="entry name" value="SACCHAROPINE DEHYDROGENASE-LIKE OXIDOREDUCTASE"/>
    <property type="match status" value="1"/>
</dbReference>
<dbReference type="GO" id="GO:0005739">
    <property type="term" value="C:mitochondrion"/>
    <property type="evidence" value="ECO:0007669"/>
    <property type="project" value="TreeGrafter"/>
</dbReference>